<dbReference type="RefSeq" id="WP_206939571.1">
    <property type="nucleotide sequence ID" value="NZ_JAFLNF010000003.1"/>
</dbReference>
<dbReference type="Gene3D" id="1.10.287.130">
    <property type="match status" value="1"/>
</dbReference>
<dbReference type="Pfam" id="PF12860">
    <property type="entry name" value="PAS_7"/>
    <property type="match status" value="1"/>
</dbReference>
<dbReference type="AlphaFoldDB" id="A0A939ENJ7"/>
<dbReference type="InterPro" id="IPR000700">
    <property type="entry name" value="PAS-assoc_C"/>
</dbReference>
<comment type="catalytic activity">
    <reaction evidence="1">
        <text>ATP + protein L-histidine = ADP + protein N-phospho-L-histidine.</text>
        <dbReference type="EC" id="2.7.13.3"/>
    </reaction>
</comment>
<dbReference type="InterPro" id="IPR036890">
    <property type="entry name" value="HATPase_C_sf"/>
</dbReference>
<evidence type="ECO:0000256" key="1">
    <source>
        <dbReference type="ARBA" id="ARBA00000085"/>
    </source>
</evidence>
<proteinExistence type="predicted"/>
<evidence type="ECO:0000256" key="2">
    <source>
        <dbReference type="ARBA" id="ARBA00004370"/>
    </source>
</evidence>
<gene>
    <name evidence="15" type="ORF">J0X15_08045</name>
</gene>
<feature type="transmembrane region" description="Helical" evidence="12">
    <location>
        <begin position="240"/>
        <end position="262"/>
    </location>
</feature>
<evidence type="ECO:0000256" key="9">
    <source>
        <dbReference type="ARBA" id="ARBA00023012"/>
    </source>
</evidence>
<dbReference type="FunFam" id="3.30.565.10:FF:000006">
    <property type="entry name" value="Sensor histidine kinase WalK"/>
    <property type="match status" value="1"/>
</dbReference>
<dbReference type="Pfam" id="PF00512">
    <property type="entry name" value="HisKA"/>
    <property type="match status" value="1"/>
</dbReference>
<dbReference type="InterPro" id="IPR001610">
    <property type="entry name" value="PAC"/>
</dbReference>
<dbReference type="InterPro" id="IPR005467">
    <property type="entry name" value="His_kinase_dom"/>
</dbReference>
<keyword evidence="5" id="KW-0808">Transferase</keyword>
<dbReference type="GO" id="GO:0000155">
    <property type="term" value="F:phosphorelay sensor kinase activity"/>
    <property type="evidence" value="ECO:0007669"/>
    <property type="project" value="InterPro"/>
</dbReference>
<dbReference type="Gene3D" id="3.30.565.10">
    <property type="entry name" value="Histidine kinase-like ATPase, C-terminal domain"/>
    <property type="match status" value="1"/>
</dbReference>
<evidence type="ECO:0000259" key="14">
    <source>
        <dbReference type="PROSITE" id="PS50113"/>
    </source>
</evidence>
<reference evidence="15" key="1">
    <citation type="submission" date="2021-03" db="EMBL/GenBank/DDBJ databases">
        <title>Roseibium sp. CAU 1637 isolated from Incheon.</title>
        <authorList>
            <person name="Kim W."/>
        </authorList>
    </citation>
    <scope>NUCLEOTIDE SEQUENCE</scope>
    <source>
        <strain evidence="15">CAU 1637</strain>
    </source>
</reference>
<dbReference type="PROSITE" id="PS50109">
    <property type="entry name" value="HIS_KIN"/>
    <property type="match status" value="1"/>
</dbReference>
<dbReference type="InterPro" id="IPR035965">
    <property type="entry name" value="PAS-like_dom_sf"/>
</dbReference>
<organism evidence="15 16">
    <name type="scientific">Roseibium limicola</name>
    <dbReference type="NCBI Taxonomy" id="2816037"/>
    <lineage>
        <taxon>Bacteria</taxon>
        <taxon>Pseudomonadati</taxon>
        <taxon>Pseudomonadota</taxon>
        <taxon>Alphaproteobacteria</taxon>
        <taxon>Hyphomicrobiales</taxon>
        <taxon>Stappiaceae</taxon>
        <taxon>Roseibium</taxon>
    </lineage>
</organism>
<dbReference type="Pfam" id="PF02518">
    <property type="entry name" value="HATPase_c"/>
    <property type="match status" value="1"/>
</dbReference>
<dbReference type="CDD" id="cd00082">
    <property type="entry name" value="HisKA"/>
    <property type="match status" value="1"/>
</dbReference>
<keyword evidence="16" id="KW-1185">Reference proteome</keyword>
<dbReference type="SMART" id="SM00086">
    <property type="entry name" value="PAC"/>
    <property type="match status" value="1"/>
</dbReference>
<dbReference type="InterPro" id="IPR013655">
    <property type="entry name" value="PAS_fold_3"/>
</dbReference>
<dbReference type="InterPro" id="IPR036097">
    <property type="entry name" value="HisK_dim/P_sf"/>
</dbReference>
<evidence type="ECO:0000259" key="13">
    <source>
        <dbReference type="PROSITE" id="PS50109"/>
    </source>
</evidence>
<dbReference type="PRINTS" id="PR00344">
    <property type="entry name" value="BCTRLSENSOR"/>
</dbReference>
<evidence type="ECO:0000256" key="8">
    <source>
        <dbReference type="ARBA" id="ARBA00022840"/>
    </source>
</evidence>
<feature type="transmembrane region" description="Helical" evidence="12">
    <location>
        <begin position="66"/>
        <end position="85"/>
    </location>
</feature>
<dbReference type="FunFam" id="1.10.287.130:FF:000038">
    <property type="entry name" value="Sensory transduction histidine kinase"/>
    <property type="match status" value="1"/>
</dbReference>
<dbReference type="EC" id="2.7.13.3" evidence="3"/>
<dbReference type="InterPro" id="IPR003594">
    <property type="entry name" value="HATPase_dom"/>
</dbReference>
<keyword evidence="8" id="KW-0067">ATP-binding</keyword>
<keyword evidence="4" id="KW-0597">Phosphoprotein</keyword>
<dbReference type="PROSITE" id="PS50113">
    <property type="entry name" value="PAC"/>
    <property type="match status" value="1"/>
</dbReference>
<keyword evidence="11" id="KW-0175">Coiled coil</keyword>
<dbReference type="CDD" id="cd16922">
    <property type="entry name" value="HATPase_EvgS-ArcB-TorS-like"/>
    <property type="match status" value="1"/>
</dbReference>
<dbReference type="PANTHER" id="PTHR43047:SF72">
    <property type="entry name" value="OSMOSENSING HISTIDINE PROTEIN KINASE SLN1"/>
    <property type="match status" value="1"/>
</dbReference>
<dbReference type="PANTHER" id="PTHR43047">
    <property type="entry name" value="TWO-COMPONENT HISTIDINE PROTEIN KINASE"/>
    <property type="match status" value="1"/>
</dbReference>
<dbReference type="NCBIfam" id="TIGR00229">
    <property type="entry name" value="sensory_box"/>
    <property type="match status" value="1"/>
</dbReference>
<dbReference type="EMBL" id="JAFLNF010000003">
    <property type="protein sequence ID" value="MBO0345167.1"/>
    <property type="molecule type" value="Genomic_DNA"/>
</dbReference>
<dbReference type="GO" id="GO:0005886">
    <property type="term" value="C:plasma membrane"/>
    <property type="evidence" value="ECO:0007669"/>
    <property type="project" value="TreeGrafter"/>
</dbReference>
<keyword evidence="6" id="KW-0547">Nucleotide-binding</keyword>
<protein>
    <recommendedName>
        <fullName evidence="3">histidine kinase</fullName>
        <ecNumber evidence="3">2.7.13.3</ecNumber>
    </recommendedName>
</protein>
<dbReference type="Proteomes" id="UP000664779">
    <property type="component" value="Unassembled WGS sequence"/>
</dbReference>
<dbReference type="SMART" id="SM00387">
    <property type="entry name" value="HATPase_c"/>
    <property type="match status" value="1"/>
</dbReference>
<evidence type="ECO:0000313" key="15">
    <source>
        <dbReference type="EMBL" id="MBO0345167.1"/>
    </source>
</evidence>
<dbReference type="SUPFAM" id="SSF47384">
    <property type="entry name" value="Homodimeric domain of signal transducing histidine kinase"/>
    <property type="match status" value="1"/>
</dbReference>
<accession>A0A939ENJ7</accession>
<evidence type="ECO:0000313" key="16">
    <source>
        <dbReference type="Proteomes" id="UP000664779"/>
    </source>
</evidence>
<keyword evidence="7" id="KW-0418">Kinase</keyword>
<evidence type="ECO:0000256" key="7">
    <source>
        <dbReference type="ARBA" id="ARBA00022777"/>
    </source>
</evidence>
<dbReference type="InterPro" id="IPR004358">
    <property type="entry name" value="Sig_transdc_His_kin-like_C"/>
</dbReference>
<keyword evidence="9" id="KW-0902">Two-component regulatory system</keyword>
<evidence type="ECO:0000256" key="12">
    <source>
        <dbReference type="SAM" id="Phobius"/>
    </source>
</evidence>
<dbReference type="Gene3D" id="3.30.450.20">
    <property type="entry name" value="PAS domain"/>
    <property type="match status" value="2"/>
</dbReference>
<feature type="domain" description="Histidine kinase" evidence="13">
    <location>
        <begin position="593"/>
        <end position="812"/>
    </location>
</feature>
<dbReference type="SMART" id="SM00388">
    <property type="entry name" value="HisKA"/>
    <property type="match status" value="1"/>
</dbReference>
<dbReference type="SUPFAM" id="SSF55785">
    <property type="entry name" value="PYP-like sensor domain (PAS domain)"/>
    <property type="match status" value="2"/>
</dbReference>
<feature type="coiled-coil region" evidence="11">
    <location>
        <begin position="552"/>
        <end position="586"/>
    </location>
</feature>
<keyword evidence="10 12" id="KW-0472">Membrane</keyword>
<comment type="subcellular location">
    <subcellularLocation>
        <location evidence="2">Membrane</location>
    </subcellularLocation>
</comment>
<evidence type="ECO:0000256" key="10">
    <source>
        <dbReference type="ARBA" id="ARBA00023136"/>
    </source>
</evidence>
<feature type="domain" description="PAC" evidence="14">
    <location>
        <begin position="353"/>
        <end position="405"/>
    </location>
</feature>
<evidence type="ECO:0000256" key="3">
    <source>
        <dbReference type="ARBA" id="ARBA00012438"/>
    </source>
</evidence>
<evidence type="ECO:0000256" key="6">
    <source>
        <dbReference type="ARBA" id="ARBA00022741"/>
    </source>
</evidence>
<keyword evidence="12" id="KW-1133">Transmembrane helix</keyword>
<keyword evidence="12" id="KW-0812">Transmembrane</keyword>
<dbReference type="InterPro" id="IPR003661">
    <property type="entry name" value="HisK_dim/P_dom"/>
</dbReference>
<dbReference type="GO" id="GO:0009927">
    <property type="term" value="F:histidine phosphotransfer kinase activity"/>
    <property type="evidence" value="ECO:0007669"/>
    <property type="project" value="TreeGrafter"/>
</dbReference>
<dbReference type="InterPro" id="IPR000014">
    <property type="entry name" value="PAS"/>
</dbReference>
<evidence type="ECO:0000256" key="5">
    <source>
        <dbReference type="ARBA" id="ARBA00022679"/>
    </source>
</evidence>
<dbReference type="SUPFAM" id="SSF55874">
    <property type="entry name" value="ATPase domain of HSP90 chaperone/DNA topoisomerase II/histidine kinase"/>
    <property type="match status" value="1"/>
</dbReference>
<comment type="caution">
    <text evidence="15">The sequence shown here is derived from an EMBL/GenBank/DDBJ whole genome shotgun (WGS) entry which is preliminary data.</text>
</comment>
<evidence type="ECO:0000256" key="4">
    <source>
        <dbReference type="ARBA" id="ARBA00022553"/>
    </source>
</evidence>
<dbReference type="Pfam" id="PF08447">
    <property type="entry name" value="PAS_3"/>
    <property type="match status" value="1"/>
</dbReference>
<name>A0A939ENJ7_9HYPH</name>
<evidence type="ECO:0000256" key="11">
    <source>
        <dbReference type="SAM" id="Coils"/>
    </source>
</evidence>
<dbReference type="GO" id="GO:0005524">
    <property type="term" value="F:ATP binding"/>
    <property type="evidence" value="ECO:0007669"/>
    <property type="project" value="UniProtKB-KW"/>
</dbReference>
<sequence>MARAHAGSASTRRFARIPQLVLSQVKALLSGRKTLSATARRRSALAGSLRFWRHPTYQSLFRSEPLMRRVIPLLCLIFIACLATYRGLELNFEYQETDRRARDQISLIATAVSSSINAVKDELPTLGYRSALKRVLADSLPSGATSHGRTILMAGPTGKIVASAPLQPDLEGLPIRDLFKTPQPLIIFGERAGVLSVPSALHGNEEVDAFATVHHLDGELGMIAVLQPENAIFAEWRSTLSVNVTLFVGTACVLLVLIYAFYAQSTRAEQADEMYASTRGRIDAALNHGRCGLFDWDLARGRMFWSASLYELLGRAPKDDILSFAEVSEIAHSDDIDLFKLAEELLTTGEATVDKTFRMRHADGRWIWLRARGEIQHEPGRHEPHLIGICIDVTEQHELAELSRTADLRLRDAIETISEAFVLWNSKNELVICNSNYQALHNLPGHAVVPGTPYRDVMSAAANGPVSTGPISTGPATYSSGAALEQIAAAGRSGTDGSYEAQLEDGRWLQISERRTKDGGFVSVGTDITDLKRHEEQLVDREKRLKATVTDLQKSRRTLQTQAQQLVELAENYNAEKTKAEDANRAKSEFLANISHELRTPLNAIIGFSDIMTQQMFGPLGEGRYMEYCHDIHNSGTHLLTLIDDILDMSKIEAGRMSIDTVPLNAAEAASDACRIIAAAAREKNITVSHEAPDSAMVLADRRGLKQVLLNLLANAVKFTPDGGNVSLAVEDQPTTIRFAIKDTGIGISKEDVKRLAQPFVQVENQFSRSHKGSGLGLAIARSLVELHGSKLTLRSEVGKGTTVSFTLDKVVTEPSKSNHARAKTATG</sequence>
<dbReference type="CDD" id="cd00130">
    <property type="entry name" value="PAS"/>
    <property type="match status" value="1"/>
</dbReference>